<dbReference type="SUPFAM" id="SSF51430">
    <property type="entry name" value="NAD(P)-linked oxidoreductase"/>
    <property type="match status" value="1"/>
</dbReference>
<evidence type="ECO:0000256" key="1">
    <source>
        <dbReference type="ARBA" id="ARBA00007905"/>
    </source>
</evidence>
<keyword evidence="2" id="KW-0521">NADP</keyword>
<evidence type="ECO:0000256" key="6">
    <source>
        <dbReference type="PIRSR" id="PIRSR000097-3"/>
    </source>
</evidence>
<gene>
    <name evidence="8" type="primary">AKOR2</name>
</gene>
<evidence type="ECO:0000259" key="7">
    <source>
        <dbReference type="Pfam" id="PF00248"/>
    </source>
</evidence>
<dbReference type="InterPro" id="IPR023210">
    <property type="entry name" value="NADP_OxRdtase_dom"/>
</dbReference>
<dbReference type="AlphaFoldDB" id="Q68ST9"/>
<feature type="site" description="Lowers pKa of active site Tyr" evidence="6">
    <location>
        <position position="80"/>
    </location>
</feature>
<dbReference type="PROSITE" id="PS00062">
    <property type="entry name" value="ALDOKETO_REDUCTASE_2"/>
    <property type="match status" value="1"/>
</dbReference>
<dbReference type="Pfam" id="PF00248">
    <property type="entry name" value="Aldo_ket_red"/>
    <property type="match status" value="1"/>
</dbReference>
<feature type="domain" description="NADP-dependent oxidoreductase" evidence="7">
    <location>
        <begin position="18"/>
        <end position="281"/>
    </location>
</feature>
<dbReference type="PANTHER" id="PTHR43827:SF3">
    <property type="entry name" value="NADP-DEPENDENT OXIDOREDUCTASE DOMAIN-CONTAINING PROTEIN"/>
    <property type="match status" value="1"/>
</dbReference>
<dbReference type="PROSITE" id="PS00798">
    <property type="entry name" value="ALDOKETO_REDUCTASE_1"/>
    <property type="match status" value="1"/>
</dbReference>
<proteinExistence type="inferred from homology"/>
<reference evidence="8" key="1">
    <citation type="journal article" date="2004" name="Fungal Genet. Biol.">
        <title>The genetic structure and diversity of the A and B mating-type genes from the tropical oyster mushroom, Pleurotus djamor.</title>
        <authorList>
            <person name="James T.Y."/>
            <person name="Liou S.R."/>
            <person name="Vilgalys R."/>
        </authorList>
    </citation>
    <scope>NUCLEOTIDE SEQUENCE</scope>
    <source>
        <strain evidence="8">RV95/957.30</strain>
    </source>
</reference>
<dbReference type="PRINTS" id="PR00069">
    <property type="entry name" value="ALDKETRDTASE"/>
</dbReference>
<dbReference type="InterPro" id="IPR036812">
    <property type="entry name" value="NAD(P)_OxRdtase_dom_sf"/>
</dbReference>
<dbReference type="InterPro" id="IPR018170">
    <property type="entry name" value="Aldo/ket_reductase_CS"/>
</dbReference>
<evidence type="ECO:0000256" key="3">
    <source>
        <dbReference type="ARBA" id="ARBA00023002"/>
    </source>
</evidence>
<name>Q68ST9_PLEDJ</name>
<dbReference type="PIRSF" id="PIRSF000097">
    <property type="entry name" value="AKR"/>
    <property type="match status" value="1"/>
</dbReference>
<keyword evidence="3" id="KW-0560">Oxidoreductase</keyword>
<dbReference type="PANTHER" id="PTHR43827">
    <property type="entry name" value="2,5-DIKETO-D-GLUCONIC ACID REDUCTASE"/>
    <property type="match status" value="1"/>
</dbReference>
<dbReference type="InterPro" id="IPR020471">
    <property type="entry name" value="AKR"/>
</dbReference>
<evidence type="ECO:0000256" key="5">
    <source>
        <dbReference type="PIRSR" id="PIRSR000097-2"/>
    </source>
</evidence>
<accession>Q68ST9</accession>
<feature type="binding site" evidence="5">
    <location>
        <position position="111"/>
    </location>
    <ligand>
        <name>substrate</name>
    </ligand>
</feature>
<comment type="similarity">
    <text evidence="1">Belongs to the aldo/keto reductase family.</text>
</comment>
<dbReference type="GO" id="GO:0016616">
    <property type="term" value="F:oxidoreductase activity, acting on the CH-OH group of donors, NAD or NADP as acceptor"/>
    <property type="evidence" value="ECO:0007669"/>
    <property type="project" value="UniProtKB-ARBA"/>
</dbReference>
<evidence type="ECO:0000256" key="2">
    <source>
        <dbReference type="ARBA" id="ARBA00022857"/>
    </source>
</evidence>
<feature type="active site" description="Proton donor" evidence="4">
    <location>
        <position position="55"/>
    </location>
</feature>
<dbReference type="FunFam" id="3.20.20.100:FF:000002">
    <property type="entry name" value="2,5-diketo-D-gluconic acid reductase A"/>
    <property type="match status" value="1"/>
</dbReference>
<dbReference type="Gene3D" id="3.20.20.100">
    <property type="entry name" value="NADP-dependent oxidoreductase domain"/>
    <property type="match status" value="1"/>
</dbReference>
<evidence type="ECO:0000256" key="4">
    <source>
        <dbReference type="PIRSR" id="PIRSR000097-1"/>
    </source>
</evidence>
<dbReference type="CDD" id="cd19071">
    <property type="entry name" value="AKR_AKR1-5-like"/>
    <property type="match status" value="1"/>
</dbReference>
<protein>
    <submittedName>
        <fullName evidence="8">Reductase AKOR2</fullName>
    </submittedName>
</protein>
<dbReference type="EMBL" id="AY462110">
    <property type="protein sequence ID" value="AAS46751.1"/>
    <property type="molecule type" value="Genomic_DNA"/>
</dbReference>
<organism evidence="8">
    <name type="scientific">Pleurotus djamor</name>
    <name type="common">Pink oyster mushroom</name>
    <dbReference type="NCBI Taxonomy" id="34470"/>
    <lineage>
        <taxon>Eukaryota</taxon>
        <taxon>Fungi</taxon>
        <taxon>Dikarya</taxon>
        <taxon>Basidiomycota</taxon>
        <taxon>Agaricomycotina</taxon>
        <taxon>Agaricomycetes</taxon>
        <taxon>Agaricomycetidae</taxon>
        <taxon>Agaricales</taxon>
        <taxon>Pleurotineae</taxon>
        <taxon>Pleurotaceae</taxon>
        <taxon>Pleurotus</taxon>
    </lineage>
</organism>
<sequence length="306" mass="33983">MSAYPPIVLNTGARMPALALGGWAGLTEEERTQAKEWFLTALKSGYRHIDTAQIYYTEKSVGNAIRESGIPREELFITTKLPWNHHSRVAESFQKSLENLGTEYIDLYLVHFPQRVFYDETTDFPRNPDGSIKVVNSPTLNDVWADVETLLDTGKVKAIGVSNYSIKTLEELLKTAKVVPAVNQVELHPFLAQSKLLAYCKEKGIAVTAYTPTGYQTVLTDPTIVELAGKYGVSPAQIVLAWHLSRGVAAAPKSANESRQKENLNLPFLQPEDVAKISALDRGQRIANKADERGQVWGLTLEELGW</sequence>
<evidence type="ECO:0000313" key="8">
    <source>
        <dbReference type="EMBL" id="AAS46751.1"/>
    </source>
</evidence>